<dbReference type="AlphaFoldDB" id="A0A433RV34"/>
<dbReference type="RefSeq" id="WP_126990043.1">
    <property type="nucleotide sequence ID" value="NZ_JTFC01000026.1"/>
</dbReference>
<feature type="signal peptide" evidence="1">
    <location>
        <begin position="1"/>
        <end position="27"/>
    </location>
</feature>
<organism evidence="2 3">
    <name type="scientific">Candidatus Kurthia intestinigallinarum</name>
    <dbReference type="NCBI Taxonomy" id="1562256"/>
    <lineage>
        <taxon>Bacteria</taxon>
        <taxon>Bacillati</taxon>
        <taxon>Bacillota</taxon>
        <taxon>Bacilli</taxon>
        <taxon>Bacillales</taxon>
        <taxon>Caryophanaceae</taxon>
        <taxon>Kurthia</taxon>
    </lineage>
</organism>
<dbReference type="Proteomes" id="UP000288623">
    <property type="component" value="Unassembled WGS sequence"/>
</dbReference>
<reference evidence="2 3" key="1">
    <citation type="submission" date="2014-11" db="EMBL/GenBank/DDBJ databases">
        <title>Genome sequence and analysis of novel Kurthia sp.</title>
        <authorList>
            <person name="Lawson J.N."/>
            <person name="Gonzalez J.E."/>
            <person name="Rinauldi L."/>
            <person name="Xuan Z."/>
            <person name="Firman A."/>
            <person name="Shaddox L."/>
            <person name="Trudeau A."/>
            <person name="Shah S."/>
            <person name="Reiman D."/>
        </authorList>
    </citation>
    <scope>NUCLEOTIDE SEQUENCE [LARGE SCALE GENOMIC DNA]</scope>
    <source>
        <strain evidence="2 3">3B1D</strain>
    </source>
</reference>
<keyword evidence="3" id="KW-1185">Reference proteome</keyword>
<protein>
    <recommendedName>
        <fullName evidence="4">SH3b domain-containing protein</fullName>
    </recommendedName>
</protein>
<name>A0A433RV34_9BACL</name>
<evidence type="ECO:0000256" key="1">
    <source>
        <dbReference type="SAM" id="SignalP"/>
    </source>
</evidence>
<evidence type="ECO:0008006" key="4">
    <source>
        <dbReference type="Google" id="ProtNLM"/>
    </source>
</evidence>
<accession>A0A433RV34</accession>
<sequence>MIKRFLWQSTTLAFLIAMSCFSIAVQAEEVQYESKQESVLFKKEKKTFQGTINQQGYQQQTITPVGPYKVDPIKKEKWIFQHKGQNKGYLAAKIAK</sequence>
<dbReference type="PROSITE" id="PS51257">
    <property type="entry name" value="PROKAR_LIPOPROTEIN"/>
    <property type="match status" value="1"/>
</dbReference>
<feature type="chain" id="PRO_5019573042" description="SH3b domain-containing protein" evidence="1">
    <location>
        <begin position="28"/>
        <end position="96"/>
    </location>
</feature>
<evidence type="ECO:0000313" key="2">
    <source>
        <dbReference type="EMBL" id="RUS57157.1"/>
    </source>
</evidence>
<comment type="caution">
    <text evidence="2">The sequence shown here is derived from an EMBL/GenBank/DDBJ whole genome shotgun (WGS) entry which is preliminary data.</text>
</comment>
<dbReference type="EMBL" id="JTFC01000026">
    <property type="protein sequence ID" value="RUS57157.1"/>
    <property type="molecule type" value="Genomic_DNA"/>
</dbReference>
<keyword evidence="1" id="KW-0732">Signal</keyword>
<gene>
    <name evidence="2" type="ORF">QI30_06075</name>
</gene>
<proteinExistence type="predicted"/>
<evidence type="ECO:0000313" key="3">
    <source>
        <dbReference type="Proteomes" id="UP000288623"/>
    </source>
</evidence>